<reference evidence="1" key="2">
    <citation type="submission" date="2025-08" db="UniProtKB">
        <authorList>
            <consortium name="Ensembl"/>
        </authorList>
    </citation>
    <scope>IDENTIFICATION</scope>
</reference>
<name>A0A2K6KL37_RHIBE</name>
<organism evidence="1 2">
    <name type="scientific">Rhinopithecus bieti</name>
    <name type="common">Black snub-nosed monkey</name>
    <name type="synonym">Pygathrix bieti</name>
    <dbReference type="NCBI Taxonomy" id="61621"/>
    <lineage>
        <taxon>Eukaryota</taxon>
        <taxon>Metazoa</taxon>
        <taxon>Chordata</taxon>
        <taxon>Craniata</taxon>
        <taxon>Vertebrata</taxon>
        <taxon>Euteleostomi</taxon>
        <taxon>Mammalia</taxon>
        <taxon>Eutheria</taxon>
        <taxon>Euarchontoglires</taxon>
        <taxon>Primates</taxon>
        <taxon>Haplorrhini</taxon>
        <taxon>Catarrhini</taxon>
        <taxon>Cercopithecidae</taxon>
        <taxon>Colobinae</taxon>
        <taxon>Rhinopithecus</taxon>
    </lineage>
</organism>
<reference evidence="1 2" key="1">
    <citation type="submission" date="2016-06" db="EMBL/GenBank/DDBJ databases">
        <title>Genome of Rhinopithecus bieti.</title>
        <authorList>
            <person name="Wu"/>
            <person name="C.-I. and Zhang"/>
            <person name="Y."/>
        </authorList>
    </citation>
    <scope>NUCLEOTIDE SEQUENCE</scope>
</reference>
<evidence type="ECO:0000313" key="1">
    <source>
        <dbReference type="Ensembl" id="ENSRBIP00000011997.1"/>
    </source>
</evidence>
<protein>
    <submittedName>
        <fullName evidence="1">Uncharacterized protein</fullName>
    </submittedName>
</protein>
<dbReference type="AlphaFoldDB" id="A0A2K6KL37"/>
<reference evidence="1" key="3">
    <citation type="submission" date="2025-09" db="UniProtKB">
        <authorList>
            <consortium name="Ensembl"/>
        </authorList>
    </citation>
    <scope>IDENTIFICATION</scope>
</reference>
<dbReference type="Proteomes" id="UP000233180">
    <property type="component" value="Unassembled WGS sequence"/>
</dbReference>
<accession>A0A2K6KL37</accession>
<sequence length="74" mass="8363">MPAHAWGIEEVTRMRNTYLGKREKHIQIALNGSQMPAQCLDPHVKEVAVEMQAGVFPTGTVIIWIFQSRERGVC</sequence>
<proteinExistence type="predicted"/>
<evidence type="ECO:0000313" key="2">
    <source>
        <dbReference type="Proteomes" id="UP000233180"/>
    </source>
</evidence>
<dbReference type="OMA" id="AVIWIFQ"/>
<keyword evidence="2" id="KW-1185">Reference proteome</keyword>
<dbReference type="GeneTree" id="ENSGT00910000147431"/>
<dbReference type="Ensembl" id="ENSRBIT00000035686.1">
    <property type="protein sequence ID" value="ENSRBIP00000011997.1"/>
    <property type="gene ID" value="ENSRBIG00000029915.1"/>
</dbReference>